<dbReference type="GO" id="GO:0003887">
    <property type="term" value="F:DNA-directed DNA polymerase activity"/>
    <property type="evidence" value="ECO:0007669"/>
    <property type="project" value="InterPro"/>
</dbReference>
<dbReference type="OrthoDB" id="9810148at2"/>
<evidence type="ECO:0000313" key="1">
    <source>
        <dbReference type="EMBL" id="GBF34369.1"/>
    </source>
</evidence>
<dbReference type="Gene3D" id="3.40.50.300">
    <property type="entry name" value="P-loop containing nucleotide triphosphate hydrolases"/>
    <property type="match status" value="1"/>
</dbReference>
<proteinExistence type="predicted"/>
<dbReference type="SUPFAM" id="SSF52540">
    <property type="entry name" value="P-loop containing nucleoside triphosphate hydrolases"/>
    <property type="match status" value="1"/>
</dbReference>
<dbReference type="GO" id="GO:0006261">
    <property type="term" value="P:DNA-templated DNA replication"/>
    <property type="evidence" value="ECO:0007669"/>
    <property type="project" value="TreeGrafter"/>
</dbReference>
<dbReference type="InterPro" id="IPR004622">
    <property type="entry name" value="DNA_pol_HolB"/>
</dbReference>
<evidence type="ECO:0000313" key="2">
    <source>
        <dbReference type="Proteomes" id="UP000239549"/>
    </source>
</evidence>
<comment type="caution">
    <text evidence="1">The sequence shown here is derived from an EMBL/GenBank/DDBJ whole genome shotgun (WGS) entry which is preliminary data.</text>
</comment>
<dbReference type="RefSeq" id="WP_104372644.1">
    <property type="nucleotide sequence ID" value="NZ_BFAV01000140.1"/>
</dbReference>
<dbReference type="InterPro" id="IPR027417">
    <property type="entry name" value="P-loop_NTPase"/>
</dbReference>
<dbReference type="AlphaFoldDB" id="A0A2L2XDE2"/>
<protein>
    <submittedName>
        <fullName evidence="1">DNA polymerase III delta prime subunit</fullName>
    </submittedName>
</protein>
<dbReference type="Proteomes" id="UP000239549">
    <property type="component" value="Unassembled WGS sequence"/>
</dbReference>
<dbReference type="NCBIfam" id="TIGR00678">
    <property type="entry name" value="holB"/>
    <property type="match status" value="1"/>
</dbReference>
<dbReference type="PANTHER" id="PTHR11669:SF8">
    <property type="entry name" value="DNA POLYMERASE III SUBUNIT DELTA"/>
    <property type="match status" value="1"/>
</dbReference>
<gene>
    <name evidence="1" type="ORF">DCCM_3481</name>
</gene>
<keyword evidence="2" id="KW-1185">Reference proteome</keyword>
<dbReference type="InterPro" id="IPR050238">
    <property type="entry name" value="DNA_Rep/Repair_Clamp_Loader"/>
</dbReference>
<sequence length="341" mass="35942">MIKSLGEIIGHKRAVEKFKLAASSGRVSHAYLLAGPPAVGKETLALAFARALLCRQPLEGDSCGACLGCRQANDGVHPDLTVTGPSGATIKIEQVRLLQRETNSGPRTGKWAVNIITGADAMTPEAANCLLKTLEEPVLGTVFILVTAKPQLLLPTVVSRCQQIYLQPLSREELAEGLARSGVGGIGELPLALAGGSLGRALALADGSAAAERDRAENLARRLTGSGAGGALRLAEELSGGSSRGAGKAPDRRHMNNMLDLLLLWYRDIMLEKESAGGENTVNRDRAGDIKEMARFYTTGRIIEIINHIEQAKGALAAGANIRLTLESLFLKLSAGTGRGR</sequence>
<dbReference type="Pfam" id="PF13177">
    <property type="entry name" value="DNA_pol3_delta2"/>
    <property type="match status" value="1"/>
</dbReference>
<reference evidence="2" key="1">
    <citation type="submission" date="2018-02" db="EMBL/GenBank/DDBJ databases">
        <title>Genome sequence of Desulfocucumis palustris strain NAW-5.</title>
        <authorList>
            <person name="Watanabe M."/>
            <person name="Kojima H."/>
            <person name="Fukui M."/>
        </authorList>
    </citation>
    <scope>NUCLEOTIDE SEQUENCE [LARGE SCALE GENOMIC DNA]</scope>
    <source>
        <strain evidence="2">NAW-5</strain>
    </source>
</reference>
<dbReference type="GO" id="GO:0008408">
    <property type="term" value="F:3'-5' exonuclease activity"/>
    <property type="evidence" value="ECO:0007669"/>
    <property type="project" value="InterPro"/>
</dbReference>
<dbReference type="EMBL" id="BFAV01000140">
    <property type="protein sequence ID" value="GBF34369.1"/>
    <property type="molecule type" value="Genomic_DNA"/>
</dbReference>
<name>A0A2L2XDE2_9FIRM</name>
<organism evidence="1 2">
    <name type="scientific">Desulfocucumis palustris</name>
    <dbReference type="NCBI Taxonomy" id="1898651"/>
    <lineage>
        <taxon>Bacteria</taxon>
        <taxon>Bacillati</taxon>
        <taxon>Bacillota</taxon>
        <taxon>Clostridia</taxon>
        <taxon>Eubacteriales</taxon>
        <taxon>Desulfocucumaceae</taxon>
        <taxon>Desulfocucumis</taxon>
    </lineage>
</organism>
<dbReference type="PANTHER" id="PTHR11669">
    <property type="entry name" value="REPLICATION FACTOR C / DNA POLYMERASE III GAMMA-TAU SUBUNIT"/>
    <property type="match status" value="1"/>
</dbReference>
<accession>A0A2L2XDE2</accession>